<gene>
    <name evidence="11" type="ORF">CBOVIS_LOCUS5976</name>
</gene>
<evidence type="ECO:0000256" key="7">
    <source>
        <dbReference type="PROSITE-ProRule" id="PRU00024"/>
    </source>
</evidence>
<dbReference type="InterPro" id="IPR000315">
    <property type="entry name" value="Znf_B-box"/>
</dbReference>
<name>A0A8S1EQR7_9PELO</name>
<evidence type="ECO:0000256" key="5">
    <source>
        <dbReference type="ARBA" id="ARBA00022786"/>
    </source>
</evidence>
<evidence type="ECO:0000256" key="2">
    <source>
        <dbReference type="ARBA" id="ARBA00022723"/>
    </source>
</evidence>
<dbReference type="Proteomes" id="UP000494206">
    <property type="component" value="Unassembled WGS sequence"/>
</dbReference>
<reference evidence="11 12" key="1">
    <citation type="submission" date="2020-04" db="EMBL/GenBank/DDBJ databases">
        <authorList>
            <person name="Laetsch R D."/>
            <person name="Stevens L."/>
            <person name="Kumar S."/>
            <person name="Blaxter L. M."/>
        </authorList>
    </citation>
    <scope>NUCLEOTIDE SEQUENCE [LARGE SCALE GENOMIC DNA]</scope>
</reference>
<feature type="domain" description="B box-type" evidence="10">
    <location>
        <begin position="159"/>
        <end position="206"/>
    </location>
</feature>
<dbReference type="InterPro" id="IPR001258">
    <property type="entry name" value="NHL_repeat"/>
</dbReference>
<evidence type="ECO:0000256" key="3">
    <source>
        <dbReference type="ARBA" id="ARBA00022737"/>
    </source>
</evidence>
<evidence type="ECO:0000256" key="9">
    <source>
        <dbReference type="SAM" id="MobiDB-lite"/>
    </source>
</evidence>
<dbReference type="Gene3D" id="2.120.10.30">
    <property type="entry name" value="TolB, C-terminal domain"/>
    <property type="match status" value="1"/>
</dbReference>
<dbReference type="SUPFAM" id="SSF57850">
    <property type="entry name" value="RING/U-box"/>
    <property type="match status" value="1"/>
</dbReference>
<dbReference type="InterPro" id="IPR011042">
    <property type="entry name" value="6-blade_b-propeller_TolB-like"/>
</dbReference>
<dbReference type="Pfam" id="PF13445">
    <property type="entry name" value="zf-RING_UBOX"/>
    <property type="match status" value="1"/>
</dbReference>
<dbReference type="InterPro" id="IPR001841">
    <property type="entry name" value="Znf_RING"/>
</dbReference>
<dbReference type="InterPro" id="IPR027370">
    <property type="entry name" value="Znf-RING_euk"/>
</dbReference>
<keyword evidence="3" id="KW-0677">Repeat</keyword>
<evidence type="ECO:0000256" key="8">
    <source>
        <dbReference type="SAM" id="Coils"/>
    </source>
</evidence>
<dbReference type="AlphaFoldDB" id="A0A8S1EQR7"/>
<dbReference type="PANTHER" id="PTHR25462">
    <property type="entry name" value="BONUS, ISOFORM C-RELATED"/>
    <property type="match status" value="1"/>
</dbReference>
<evidence type="ECO:0000256" key="1">
    <source>
        <dbReference type="ARBA" id="ARBA00022553"/>
    </source>
</evidence>
<evidence type="ECO:0000256" key="6">
    <source>
        <dbReference type="ARBA" id="ARBA00022833"/>
    </source>
</evidence>
<protein>
    <recommendedName>
        <fullName evidence="10">B box-type domain-containing protein</fullName>
    </recommendedName>
</protein>
<dbReference type="EMBL" id="CADEPM010000003">
    <property type="protein sequence ID" value="CAB3403511.1"/>
    <property type="molecule type" value="Genomic_DNA"/>
</dbReference>
<dbReference type="Gene3D" id="4.10.830.40">
    <property type="match status" value="1"/>
</dbReference>
<evidence type="ECO:0000256" key="4">
    <source>
        <dbReference type="ARBA" id="ARBA00022771"/>
    </source>
</evidence>
<keyword evidence="6" id="KW-0862">Zinc</keyword>
<feature type="compositionally biased region" description="Polar residues" evidence="9">
    <location>
        <begin position="11"/>
        <end position="46"/>
    </location>
</feature>
<evidence type="ECO:0000259" key="10">
    <source>
        <dbReference type="PROSITE" id="PS50119"/>
    </source>
</evidence>
<comment type="caution">
    <text evidence="11">The sequence shown here is derived from an EMBL/GenBank/DDBJ whole genome shotgun (WGS) entry which is preliminary data.</text>
</comment>
<feature type="compositionally biased region" description="Low complexity" evidence="9">
    <location>
        <begin position="476"/>
        <end position="495"/>
    </location>
</feature>
<dbReference type="PANTHER" id="PTHR25462:SF296">
    <property type="entry name" value="MEIOTIC P26, ISOFORM F"/>
    <property type="match status" value="1"/>
</dbReference>
<dbReference type="InterPro" id="IPR047153">
    <property type="entry name" value="TRIM45/56/19-like"/>
</dbReference>
<dbReference type="SMART" id="SM00184">
    <property type="entry name" value="RING"/>
    <property type="match status" value="2"/>
</dbReference>
<dbReference type="InterPro" id="IPR017907">
    <property type="entry name" value="Znf_RING_CS"/>
</dbReference>
<dbReference type="Gene3D" id="3.30.40.10">
    <property type="entry name" value="Zinc/RING finger domain, C3HC4 (zinc finger)"/>
    <property type="match status" value="1"/>
</dbReference>
<dbReference type="SUPFAM" id="SSF57845">
    <property type="entry name" value="B-box zinc-binding domain"/>
    <property type="match status" value="1"/>
</dbReference>
<feature type="domain" description="B box-type" evidence="10">
    <location>
        <begin position="218"/>
        <end position="258"/>
    </location>
</feature>
<evidence type="ECO:0000313" key="12">
    <source>
        <dbReference type="Proteomes" id="UP000494206"/>
    </source>
</evidence>
<dbReference type="SUPFAM" id="SSF101898">
    <property type="entry name" value="NHL repeat"/>
    <property type="match status" value="1"/>
</dbReference>
<organism evidence="11 12">
    <name type="scientific">Caenorhabditis bovis</name>
    <dbReference type="NCBI Taxonomy" id="2654633"/>
    <lineage>
        <taxon>Eukaryota</taxon>
        <taxon>Metazoa</taxon>
        <taxon>Ecdysozoa</taxon>
        <taxon>Nematoda</taxon>
        <taxon>Chromadorea</taxon>
        <taxon>Rhabditida</taxon>
        <taxon>Rhabditina</taxon>
        <taxon>Rhabditomorpha</taxon>
        <taxon>Rhabditoidea</taxon>
        <taxon>Rhabditidae</taxon>
        <taxon>Peloderinae</taxon>
        <taxon>Caenorhabditis</taxon>
    </lineage>
</organism>
<keyword evidence="12" id="KW-1185">Reference proteome</keyword>
<dbReference type="Pfam" id="PF00643">
    <property type="entry name" value="zf-B_box"/>
    <property type="match status" value="2"/>
</dbReference>
<dbReference type="SMART" id="SM00336">
    <property type="entry name" value="BBOX"/>
    <property type="match status" value="2"/>
</dbReference>
<dbReference type="GO" id="GO:0061630">
    <property type="term" value="F:ubiquitin protein ligase activity"/>
    <property type="evidence" value="ECO:0007669"/>
    <property type="project" value="TreeGrafter"/>
</dbReference>
<dbReference type="PROSITE" id="PS50119">
    <property type="entry name" value="ZF_BBOX"/>
    <property type="match status" value="2"/>
</dbReference>
<dbReference type="PROSITE" id="PS00518">
    <property type="entry name" value="ZF_RING_1"/>
    <property type="match status" value="1"/>
</dbReference>
<keyword evidence="1" id="KW-0597">Phosphoprotein</keyword>
<proteinExistence type="predicted"/>
<dbReference type="Gene3D" id="3.30.160.60">
    <property type="entry name" value="Classic Zinc Finger"/>
    <property type="match status" value="1"/>
</dbReference>
<dbReference type="SMART" id="SM00502">
    <property type="entry name" value="BBC"/>
    <property type="match status" value="1"/>
</dbReference>
<feature type="region of interest" description="Disordered" evidence="9">
    <location>
        <begin position="436"/>
        <end position="529"/>
    </location>
</feature>
<keyword evidence="8" id="KW-0175">Coiled coil</keyword>
<dbReference type="CDD" id="cd16564">
    <property type="entry name" value="RING-HC_RNF222"/>
    <property type="match status" value="1"/>
</dbReference>
<dbReference type="InterPro" id="IPR013083">
    <property type="entry name" value="Znf_RING/FYVE/PHD"/>
</dbReference>
<evidence type="ECO:0000313" key="11">
    <source>
        <dbReference type="EMBL" id="CAB3403511.1"/>
    </source>
</evidence>
<dbReference type="GO" id="GO:0008270">
    <property type="term" value="F:zinc ion binding"/>
    <property type="evidence" value="ECO:0007669"/>
    <property type="project" value="UniProtKB-KW"/>
</dbReference>
<feature type="compositionally biased region" description="Pro residues" evidence="9">
    <location>
        <begin position="505"/>
        <end position="518"/>
    </location>
</feature>
<dbReference type="GO" id="GO:0005654">
    <property type="term" value="C:nucleoplasm"/>
    <property type="evidence" value="ECO:0007669"/>
    <property type="project" value="TreeGrafter"/>
</dbReference>
<dbReference type="InterPro" id="IPR003649">
    <property type="entry name" value="Bbox_C"/>
</dbReference>
<keyword evidence="4 7" id="KW-0863">Zinc-finger</keyword>
<sequence>MLRKSERPLSAVTTNGSGSRHESLANSKNHSASPADNTRSNASSPLFGTEPLPEDDFAHCPYCHKDFRKPRVLDCLHSMCEDCIIAQLDGRREQRDERKNTLECELEAPKITERPTPPGVIRCPVCAQESHVGNDVRYVHGMLLDYVRIAESGEIPNGTIQRRCRACKSEQPAVAICEQCQSDLCANCLTAHGVMRMFDGHVVTTYEELEKRGNQAATRQVVCTNHNQPFKFLCANCELLACKQCLEMEHVNHKVIEITDLVINAIRTEVTTLVDKVENKYDNATTEFNRLPDRTAQLQEQYEVARYRLEAYFDEILKAINEAKQTKLLELEDARHRQEHNIEELYRKMNVNEARVHDAFAFVRRLLSKANGIELLASRRKVVQQLGNLSHAIPSQGHAVELEFQPLSKKQMENNLNQLCGNVIGRVVQSVKDITPPSNDFAPFRAAPQDEWGRGSTPITTNTGLGAIGGERKNKNLNNNSSTQSNGTSSRSTTNAAEAFGWPPSSNPPELPPSPPPQNAQLPSLLNSGGVNNVNHQGLNLSAAAAAAGIRPELMALAAAGSVDIAALAAAHAAQAVNSNSGQVQLPNGSLGTHTNSTSLFPNLVWSQPHLSGLPNANNSAHMLAQQQKLALSRMIINVQSSNIQQQLNANPLLALNRLQNIDPLLLNMNNLNLSTNGPNGTPGLGPLGAPVVPEPPPAPVVSQQSLSQRSNELKVHSVFGTSQQGSSLRELHCPSGFCLSENDDILIADTNNHRVVFCGPPHPWKIGRPGTDDGQLCFPRKVIALRGDSPRYVVLDKGGDGKTRAQVFEARGEFVKRLNMVTLLPRGGIEVSAATATPNGGLLLVDTSGYVYSIDVDTPRITFCFDTSDQLGEASDVAMSDTHIYITDFKHHCVQVFTADGTFVRKMGEPSQTPYPIGIDVAKSGEILVADTHGNHLHVVVFNSDGVHQHSFTHNEFRLSRCVGLRIAKSGHIVTLCKHNHTLFVFKPLVLPNGMPVPQPLPAPQSLLTKFS</sequence>
<dbReference type="OrthoDB" id="342730at2759"/>
<feature type="coiled-coil region" evidence="8">
    <location>
        <begin position="321"/>
        <end position="348"/>
    </location>
</feature>
<keyword evidence="2" id="KW-0479">Metal-binding</keyword>
<dbReference type="Pfam" id="PF01436">
    <property type="entry name" value="NHL"/>
    <property type="match status" value="2"/>
</dbReference>
<accession>A0A8S1EQR7</accession>
<keyword evidence="5" id="KW-0833">Ubl conjugation pathway</keyword>
<feature type="region of interest" description="Disordered" evidence="9">
    <location>
        <begin position="1"/>
        <end position="50"/>
    </location>
</feature>